<feature type="coiled-coil region" evidence="1">
    <location>
        <begin position="13"/>
        <end position="50"/>
    </location>
</feature>
<proteinExistence type="predicted"/>
<keyword evidence="1" id="KW-0175">Coiled coil</keyword>
<name>A0A165GJC0_EXIGL</name>
<dbReference type="OrthoDB" id="2538017at2759"/>
<accession>A0A165GJC0</accession>
<dbReference type="STRING" id="1314781.A0A165GJC0"/>
<gene>
    <name evidence="2" type="ORF">EXIGLDRAFT_720208</name>
</gene>
<dbReference type="EMBL" id="KV426045">
    <property type="protein sequence ID" value="KZV90608.1"/>
    <property type="molecule type" value="Genomic_DNA"/>
</dbReference>
<dbReference type="AlphaFoldDB" id="A0A165GJC0"/>
<dbReference type="Proteomes" id="UP000077266">
    <property type="component" value="Unassembled WGS sequence"/>
</dbReference>
<keyword evidence="3" id="KW-1185">Reference proteome</keyword>
<protein>
    <submittedName>
        <fullName evidence="2">Uncharacterized protein</fullName>
    </submittedName>
</protein>
<sequence length="327" mass="35763">MDVVPGEQYRYALANFRIAHEKVESQRTQLQEQERQIALLRQRIGRLEGADDSRSATATGGTSSVDDFSIKNAASALERQINRYAADTMRTPPNGVPLTQLRQAVITDMSASPDHVSAGPLPMVVQNLLRHAMSEAISESVINCFVVTNSAEANVQLTRIHENIFAKDPTVASVWRRQTFSAAIEACTRPIAHAVLQDAAPSLAALLMPDGPDFVPDEWMSIVDAAHSFSRMLHGARAGGEGDAFYRAFVPEMAGTMRPSEIELVKRCIRSERGEMDRVGATVFPGLVKVTIESGEELTSVVRRAQCICTCALNVSWTPSTPVQQRT</sequence>
<evidence type="ECO:0000313" key="3">
    <source>
        <dbReference type="Proteomes" id="UP000077266"/>
    </source>
</evidence>
<dbReference type="InParanoid" id="A0A165GJC0"/>
<reference evidence="2 3" key="1">
    <citation type="journal article" date="2016" name="Mol. Biol. Evol.">
        <title>Comparative Genomics of Early-Diverging Mushroom-Forming Fungi Provides Insights into the Origins of Lignocellulose Decay Capabilities.</title>
        <authorList>
            <person name="Nagy L.G."/>
            <person name="Riley R."/>
            <person name="Tritt A."/>
            <person name="Adam C."/>
            <person name="Daum C."/>
            <person name="Floudas D."/>
            <person name="Sun H."/>
            <person name="Yadav J.S."/>
            <person name="Pangilinan J."/>
            <person name="Larsson K.H."/>
            <person name="Matsuura K."/>
            <person name="Barry K."/>
            <person name="Labutti K."/>
            <person name="Kuo R."/>
            <person name="Ohm R.A."/>
            <person name="Bhattacharya S.S."/>
            <person name="Shirouzu T."/>
            <person name="Yoshinaga Y."/>
            <person name="Martin F.M."/>
            <person name="Grigoriev I.V."/>
            <person name="Hibbett D.S."/>
        </authorList>
    </citation>
    <scope>NUCLEOTIDE SEQUENCE [LARGE SCALE GENOMIC DNA]</scope>
    <source>
        <strain evidence="2 3">HHB12029</strain>
    </source>
</reference>
<organism evidence="2 3">
    <name type="scientific">Exidia glandulosa HHB12029</name>
    <dbReference type="NCBI Taxonomy" id="1314781"/>
    <lineage>
        <taxon>Eukaryota</taxon>
        <taxon>Fungi</taxon>
        <taxon>Dikarya</taxon>
        <taxon>Basidiomycota</taxon>
        <taxon>Agaricomycotina</taxon>
        <taxon>Agaricomycetes</taxon>
        <taxon>Auriculariales</taxon>
        <taxon>Exidiaceae</taxon>
        <taxon>Exidia</taxon>
    </lineage>
</organism>
<evidence type="ECO:0000256" key="1">
    <source>
        <dbReference type="SAM" id="Coils"/>
    </source>
</evidence>
<evidence type="ECO:0000313" key="2">
    <source>
        <dbReference type="EMBL" id="KZV90608.1"/>
    </source>
</evidence>